<dbReference type="InterPro" id="IPR005467">
    <property type="entry name" value="His_kinase_dom"/>
</dbReference>
<accession>A0A3S2Y398</accession>
<dbReference type="GO" id="GO:0000155">
    <property type="term" value="F:phosphorelay sensor kinase activity"/>
    <property type="evidence" value="ECO:0007669"/>
    <property type="project" value="InterPro"/>
</dbReference>
<dbReference type="EC" id="2.7.13.3" evidence="3"/>
<sequence length="515" mass="57165">MAMRKATRLRPSSHRSAVSWGRISSEPLGGSVTWFPKRRAMPQSDSNLKQGDLKQNSPRENDRKRCWIGEPRCPSIRSLLIKRLAWVLTGTWILALGVIVYGATDEFEESLRSRIANTAPIILGIVSNQPNLEFFGFPEFDEDYEYAEDFDDYLMVITRNGRLMYSSVVADKAELVAIPTSGHIELADQRWEVFSVTDDDTGARVVIGFDETETWKSALQISGVTAVHFLLATVMIVVAIFFSLRSGLLPLERFADQLRRREATDLSPLDDTDLPAELDSITKAMNSHLGRLTTLLDQERDFVSNAAHELRTPLTAIQSQVEAIDLNAPPDQLAERKEHLLQATRRGARLISQLLDHSRSQSIAVEAASFKQVDLSAILQQVVADLIHKADSRKVELILDAPSNATIRSEPDLLSIVLRNLIDNAVKYADRPGRVSISVGSQSGRTSIIVEDDGPGLSDEEYGRVFEKFVRLGQSEEPGAGLGLTITSTLCDRLGMTLRRLPPGRLGGLRLELLI</sequence>
<dbReference type="CDD" id="cd00075">
    <property type="entry name" value="HATPase"/>
    <property type="match status" value="1"/>
</dbReference>
<gene>
    <name evidence="15" type="ORF">EOI86_16095</name>
</gene>
<keyword evidence="16" id="KW-1185">Reference proteome</keyword>
<evidence type="ECO:0000256" key="12">
    <source>
        <dbReference type="SAM" id="Phobius"/>
    </source>
</evidence>
<dbReference type="InterPro" id="IPR036097">
    <property type="entry name" value="HisK_dim/P_sf"/>
</dbReference>
<comment type="subcellular location">
    <subcellularLocation>
        <location evidence="2">Membrane</location>
        <topology evidence="2">Multi-pass membrane protein</topology>
    </subcellularLocation>
</comment>
<dbReference type="InterPro" id="IPR003660">
    <property type="entry name" value="HAMP_dom"/>
</dbReference>
<keyword evidence="6 12" id="KW-0812">Transmembrane</keyword>
<feature type="domain" description="Histidine kinase" evidence="13">
    <location>
        <begin position="305"/>
        <end position="506"/>
    </location>
</feature>
<evidence type="ECO:0000256" key="4">
    <source>
        <dbReference type="ARBA" id="ARBA00022553"/>
    </source>
</evidence>
<feature type="region of interest" description="Disordered" evidence="11">
    <location>
        <begin position="42"/>
        <end position="64"/>
    </location>
</feature>
<dbReference type="AlphaFoldDB" id="A0A3S2Y398"/>
<dbReference type="EMBL" id="SADE01000002">
    <property type="protein sequence ID" value="RVU36695.1"/>
    <property type="molecule type" value="Genomic_DNA"/>
</dbReference>
<evidence type="ECO:0000256" key="5">
    <source>
        <dbReference type="ARBA" id="ARBA00022679"/>
    </source>
</evidence>
<dbReference type="InterPro" id="IPR003594">
    <property type="entry name" value="HATPase_dom"/>
</dbReference>
<keyword evidence="8 12" id="KW-1133">Transmembrane helix</keyword>
<organism evidence="15 16">
    <name type="scientific">Hwanghaeella grinnelliae</name>
    <dbReference type="NCBI Taxonomy" id="2500179"/>
    <lineage>
        <taxon>Bacteria</taxon>
        <taxon>Pseudomonadati</taxon>
        <taxon>Pseudomonadota</taxon>
        <taxon>Alphaproteobacteria</taxon>
        <taxon>Rhodospirillales</taxon>
        <taxon>Rhodospirillaceae</taxon>
        <taxon>Hwanghaeella</taxon>
    </lineage>
</organism>
<evidence type="ECO:0000256" key="11">
    <source>
        <dbReference type="SAM" id="MobiDB-lite"/>
    </source>
</evidence>
<reference evidence="16" key="1">
    <citation type="submission" date="2019-01" db="EMBL/GenBank/DDBJ databases">
        <title>Gri0909 isolated from a small marine red alga.</title>
        <authorList>
            <person name="Kim J."/>
            <person name="Jeong S.E."/>
            <person name="Jeon C.O."/>
        </authorList>
    </citation>
    <scope>NUCLEOTIDE SEQUENCE [LARGE SCALE GENOMIC DNA]</scope>
    <source>
        <strain evidence="16">Gri0909</strain>
    </source>
</reference>
<feature type="transmembrane region" description="Helical" evidence="12">
    <location>
        <begin position="221"/>
        <end position="244"/>
    </location>
</feature>
<feature type="domain" description="HAMP" evidence="14">
    <location>
        <begin position="245"/>
        <end position="297"/>
    </location>
</feature>
<keyword evidence="10 12" id="KW-0472">Membrane</keyword>
<evidence type="ECO:0000256" key="9">
    <source>
        <dbReference type="ARBA" id="ARBA00023012"/>
    </source>
</evidence>
<dbReference type="Gene3D" id="3.30.565.10">
    <property type="entry name" value="Histidine kinase-like ATPase, C-terminal domain"/>
    <property type="match status" value="1"/>
</dbReference>
<dbReference type="InterPro" id="IPR050428">
    <property type="entry name" value="TCS_sensor_his_kinase"/>
</dbReference>
<evidence type="ECO:0000256" key="10">
    <source>
        <dbReference type="ARBA" id="ARBA00023136"/>
    </source>
</evidence>
<dbReference type="InterPro" id="IPR003661">
    <property type="entry name" value="HisK_dim/P_dom"/>
</dbReference>
<dbReference type="PANTHER" id="PTHR45436:SF15">
    <property type="entry name" value="SENSOR HISTIDINE KINASE CUSS"/>
    <property type="match status" value="1"/>
</dbReference>
<comment type="catalytic activity">
    <reaction evidence="1">
        <text>ATP + protein L-histidine = ADP + protein N-phospho-L-histidine.</text>
        <dbReference type="EC" id="2.7.13.3"/>
    </reaction>
</comment>
<keyword evidence="4" id="KW-0597">Phosphoprotein</keyword>
<dbReference type="SUPFAM" id="SSF55874">
    <property type="entry name" value="ATPase domain of HSP90 chaperone/DNA topoisomerase II/histidine kinase"/>
    <property type="match status" value="1"/>
</dbReference>
<dbReference type="SMART" id="SM00387">
    <property type="entry name" value="HATPase_c"/>
    <property type="match status" value="1"/>
</dbReference>
<keyword evidence="9" id="KW-0902">Two-component regulatory system</keyword>
<evidence type="ECO:0000256" key="7">
    <source>
        <dbReference type="ARBA" id="ARBA00022777"/>
    </source>
</evidence>
<evidence type="ECO:0000256" key="6">
    <source>
        <dbReference type="ARBA" id="ARBA00022692"/>
    </source>
</evidence>
<feature type="compositionally biased region" description="Polar residues" evidence="11">
    <location>
        <begin position="43"/>
        <end position="56"/>
    </location>
</feature>
<dbReference type="InterPro" id="IPR004358">
    <property type="entry name" value="Sig_transdc_His_kin-like_C"/>
</dbReference>
<protein>
    <recommendedName>
        <fullName evidence="3">histidine kinase</fullName>
        <ecNumber evidence="3">2.7.13.3</ecNumber>
    </recommendedName>
</protein>
<dbReference type="SUPFAM" id="SSF47384">
    <property type="entry name" value="Homodimeric domain of signal transducing histidine kinase"/>
    <property type="match status" value="1"/>
</dbReference>
<dbReference type="Gene3D" id="1.10.287.130">
    <property type="match status" value="1"/>
</dbReference>
<dbReference type="PRINTS" id="PR00344">
    <property type="entry name" value="BCTRLSENSOR"/>
</dbReference>
<name>A0A3S2Y398_9PROT</name>
<evidence type="ECO:0000313" key="16">
    <source>
        <dbReference type="Proteomes" id="UP000287447"/>
    </source>
</evidence>
<dbReference type="Pfam" id="PF02518">
    <property type="entry name" value="HATPase_c"/>
    <property type="match status" value="1"/>
</dbReference>
<evidence type="ECO:0000256" key="3">
    <source>
        <dbReference type="ARBA" id="ARBA00012438"/>
    </source>
</evidence>
<comment type="caution">
    <text evidence="15">The sequence shown here is derived from an EMBL/GenBank/DDBJ whole genome shotgun (WGS) entry which is preliminary data.</text>
</comment>
<dbReference type="PROSITE" id="PS50885">
    <property type="entry name" value="HAMP"/>
    <property type="match status" value="1"/>
</dbReference>
<keyword evidence="7" id="KW-0418">Kinase</keyword>
<evidence type="ECO:0000256" key="8">
    <source>
        <dbReference type="ARBA" id="ARBA00022989"/>
    </source>
</evidence>
<dbReference type="InterPro" id="IPR036890">
    <property type="entry name" value="HATPase_C_sf"/>
</dbReference>
<dbReference type="SMART" id="SM00388">
    <property type="entry name" value="HisKA"/>
    <property type="match status" value="1"/>
</dbReference>
<evidence type="ECO:0000256" key="2">
    <source>
        <dbReference type="ARBA" id="ARBA00004141"/>
    </source>
</evidence>
<dbReference type="CDD" id="cd00082">
    <property type="entry name" value="HisKA"/>
    <property type="match status" value="1"/>
</dbReference>
<dbReference type="Pfam" id="PF00512">
    <property type="entry name" value="HisKA"/>
    <property type="match status" value="1"/>
</dbReference>
<dbReference type="GO" id="GO:0005886">
    <property type="term" value="C:plasma membrane"/>
    <property type="evidence" value="ECO:0007669"/>
    <property type="project" value="TreeGrafter"/>
</dbReference>
<dbReference type="PROSITE" id="PS50109">
    <property type="entry name" value="HIS_KIN"/>
    <property type="match status" value="1"/>
</dbReference>
<dbReference type="Proteomes" id="UP000287447">
    <property type="component" value="Unassembled WGS sequence"/>
</dbReference>
<dbReference type="PANTHER" id="PTHR45436">
    <property type="entry name" value="SENSOR HISTIDINE KINASE YKOH"/>
    <property type="match status" value="1"/>
</dbReference>
<evidence type="ECO:0000259" key="13">
    <source>
        <dbReference type="PROSITE" id="PS50109"/>
    </source>
</evidence>
<evidence type="ECO:0000313" key="15">
    <source>
        <dbReference type="EMBL" id="RVU36695.1"/>
    </source>
</evidence>
<evidence type="ECO:0000256" key="1">
    <source>
        <dbReference type="ARBA" id="ARBA00000085"/>
    </source>
</evidence>
<proteinExistence type="predicted"/>
<evidence type="ECO:0000259" key="14">
    <source>
        <dbReference type="PROSITE" id="PS50885"/>
    </source>
</evidence>
<keyword evidence="5" id="KW-0808">Transferase</keyword>